<protein>
    <submittedName>
        <fullName evidence="6">ZIP family zinc transporter</fullName>
    </submittedName>
</protein>
<keyword evidence="3 5" id="KW-1133">Transmembrane helix</keyword>
<feature type="transmembrane region" description="Helical" evidence="5">
    <location>
        <begin position="271"/>
        <end position="293"/>
    </location>
</feature>
<feature type="transmembrane region" description="Helical" evidence="5">
    <location>
        <begin position="77"/>
        <end position="98"/>
    </location>
</feature>
<evidence type="ECO:0000256" key="3">
    <source>
        <dbReference type="ARBA" id="ARBA00022989"/>
    </source>
</evidence>
<dbReference type="InterPro" id="IPR003689">
    <property type="entry name" value="ZIP"/>
</dbReference>
<gene>
    <name evidence="6" type="ORF">BJZ21_000730</name>
</gene>
<proteinExistence type="predicted"/>
<dbReference type="Pfam" id="PF02535">
    <property type="entry name" value="Zip"/>
    <property type="match status" value="1"/>
</dbReference>
<dbReference type="EMBL" id="JACCBG010000001">
    <property type="protein sequence ID" value="NYD40647.1"/>
    <property type="molecule type" value="Genomic_DNA"/>
</dbReference>
<keyword evidence="4 5" id="KW-0472">Membrane</keyword>
<feature type="transmembrane region" description="Helical" evidence="5">
    <location>
        <begin position="35"/>
        <end position="57"/>
    </location>
</feature>
<sequence>MSLSSTLVLGLIAGATIVLGLPVGRIRRPAASLRLFLNATAVGVLLFLVWDVLSAAWEPIDAALGSVHDGNGGLGTAAGYGLIFVGGLAVGLLALVWYERWMGRQVAARPAGAPARPQGPGAMTMGEVQPPRGLASWSAARRLSLMIAVGIGLHNFAEGLAIGQSAASNEIALALMLVIGFGLHNATEGFGIVAPLAADVDGDGVPRTPSWAFLLTLGAIAGGPTFVGTLIGHTFTSEPLSVAFLTLAAGSLIYVITQLIGVAARARRSDLLAYGILVGLVAGFLTDAIVTAAGV</sequence>
<dbReference type="AlphaFoldDB" id="A0A7Y9E419"/>
<evidence type="ECO:0000256" key="1">
    <source>
        <dbReference type="ARBA" id="ARBA00004141"/>
    </source>
</evidence>
<dbReference type="RefSeq" id="WP_179662504.1">
    <property type="nucleotide sequence ID" value="NZ_JACCBG010000001.1"/>
</dbReference>
<feature type="transmembrane region" description="Helical" evidence="5">
    <location>
        <begin position="6"/>
        <end position="23"/>
    </location>
</feature>
<dbReference type="GO" id="GO:0016020">
    <property type="term" value="C:membrane"/>
    <property type="evidence" value="ECO:0007669"/>
    <property type="project" value="UniProtKB-SubCell"/>
</dbReference>
<name>A0A7Y9E419_9ACTN</name>
<reference evidence="6 7" key="1">
    <citation type="submission" date="2020-07" db="EMBL/GenBank/DDBJ databases">
        <title>Sequencing the genomes of 1000 actinobacteria strains.</title>
        <authorList>
            <person name="Klenk H.-P."/>
        </authorList>
    </citation>
    <scope>NUCLEOTIDE SEQUENCE [LARGE SCALE GENOMIC DNA]</scope>
    <source>
        <strain evidence="6 7">DSM 21350</strain>
    </source>
</reference>
<dbReference type="GO" id="GO:0005385">
    <property type="term" value="F:zinc ion transmembrane transporter activity"/>
    <property type="evidence" value="ECO:0007669"/>
    <property type="project" value="TreeGrafter"/>
</dbReference>
<evidence type="ECO:0000256" key="4">
    <source>
        <dbReference type="ARBA" id="ARBA00023136"/>
    </source>
</evidence>
<evidence type="ECO:0000313" key="6">
    <source>
        <dbReference type="EMBL" id="NYD40647.1"/>
    </source>
</evidence>
<comment type="subcellular location">
    <subcellularLocation>
        <location evidence="1">Membrane</location>
        <topology evidence="1">Multi-pass membrane protein</topology>
    </subcellularLocation>
</comment>
<feature type="transmembrane region" description="Helical" evidence="5">
    <location>
        <begin position="211"/>
        <end position="231"/>
    </location>
</feature>
<accession>A0A7Y9E419</accession>
<evidence type="ECO:0000256" key="2">
    <source>
        <dbReference type="ARBA" id="ARBA00022692"/>
    </source>
</evidence>
<keyword evidence="7" id="KW-1185">Reference proteome</keyword>
<evidence type="ECO:0000256" key="5">
    <source>
        <dbReference type="SAM" id="Phobius"/>
    </source>
</evidence>
<dbReference type="PANTHER" id="PTHR11040">
    <property type="entry name" value="ZINC/IRON TRANSPORTER"/>
    <property type="match status" value="1"/>
</dbReference>
<dbReference type="PANTHER" id="PTHR11040:SF205">
    <property type="entry name" value="ZINC TRANSPORTER ZUPT"/>
    <property type="match status" value="1"/>
</dbReference>
<keyword evidence="2 5" id="KW-0812">Transmembrane</keyword>
<comment type="caution">
    <text evidence="6">The sequence shown here is derived from an EMBL/GenBank/DDBJ whole genome shotgun (WGS) entry which is preliminary data.</text>
</comment>
<dbReference type="Proteomes" id="UP000535511">
    <property type="component" value="Unassembled WGS sequence"/>
</dbReference>
<evidence type="ECO:0000313" key="7">
    <source>
        <dbReference type="Proteomes" id="UP000535511"/>
    </source>
</evidence>
<organism evidence="6 7">
    <name type="scientific">Nocardioides panaciterrulae</name>
    <dbReference type="NCBI Taxonomy" id="661492"/>
    <lineage>
        <taxon>Bacteria</taxon>
        <taxon>Bacillati</taxon>
        <taxon>Actinomycetota</taxon>
        <taxon>Actinomycetes</taxon>
        <taxon>Propionibacteriales</taxon>
        <taxon>Nocardioidaceae</taxon>
        <taxon>Nocardioides</taxon>
    </lineage>
</organism>
<feature type="transmembrane region" description="Helical" evidence="5">
    <location>
        <begin position="243"/>
        <end position="264"/>
    </location>
</feature>